<keyword evidence="1" id="KW-0479">Metal-binding</keyword>
<evidence type="ECO:0000259" key="6">
    <source>
        <dbReference type="PROSITE" id="PS50966"/>
    </source>
</evidence>
<sequence length="773" mass="87407">MTVGSKYPNMIVFRLALASHAVRNEFQYDIEKSDTGRYRAYCSKRIDGCKWRIHALTMRDSLTVKVKRKPYDHSCESTRRSGNVKQCSQSWVCEKVKDWVMENPRVTATELQRRLKDEYKVTVEYKRVYRGKGLAQTQLFGDWRESFNNLYRFKKEIDKSCPGSHVIIDHHTIGGKIRFNMLFFAMKPCIDGFLKGCRLYLAVDSTFLTGKFRGQLCVACAVDCHNWIYPIAFGVIDAETNENWIWFMERLKDAIGSPPGLTFSTDCGGPVMEGVSTVFPEAEHRECMWHLVQTFKKRHNGKVFDDHLWASAYSWNSYVFEKHWAAMAAAKPEAMQFLKDNHKKFGQGVNSTQYANCNHWVKAEKGRHLDDLMDALRQKLMIKWNHRRKIARQMEGKILKHIVNDLIKKSHNLDIEVVSSLDGIAEVRAKEGSGFRFVVNLDERTCSCRAWQVSGIPSKHALAFITSFSREKIEDHVDMYYSVEKFRAAYERTILALPDKSMWSKSDHGFFLHPPLLKSAADRKRNNRFKGPLEGGSSVKGKHQCPICKKYGHHWYTCKDGDPSDIAAMLADRGPPKKKQKKSAPAATKQALFLMVFPAIPNSTSTPSGAGNKVKKSKKANKTSTASTGSSVRSTAGSNQPSSELLPIDLPLSMLMPKQPQQPEQVGVKGKNSKPRKKKEEVAHKPDVTCTPAMSTRSKLPTSPDSPAMGTRSKRKLNLMISCMEINTKDVTRMKPRVGQAGKEASLENRAAKSTEEASLKNRAAKSTELNGS</sequence>
<feature type="compositionally biased region" description="Basic and acidic residues" evidence="5">
    <location>
        <begin position="678"/>
        <end position="687"/>
    </location>
</feature>
<dbReference type="Pfam" id="PF04434">
    <property type="entry name" value="SWIM"/>
    <property type="match status" value="1"/>
</dbReference>
<feature type="region of interest" description="Disordered" evidence="5">
    <location>
        <begin position="734"/>
        <end position="773"/>
    </location>
</feature>
<keyword evidence="2 4" id="KW-0863">Zinc-finger</keyword>
<dbReference type="InterPro" id="IPR004332">
    <property type="entry name" value="Transposase_MuDR"/>
</dbReference>
<feature type="compositionally biased region" description="Polar residues" evidence="5">
    <location>
        <begin position="632"/>
        <end position="643"/>
    </location>
</feature>
<feature type="region of interest" description="Disordered" evidence="5">
    <location>
        <begin position="659"/>
        <end position="712"/>
    </location>
</feature>
<accession>A0AAQ3WTQ1</accession>
<dbReference type="EMBL" id="CP144749">
    <property type="protein sequence ID" value="WVZ73224.1"/>
    <property type="molecule type" value="Genomic_DNA"/>
</dbReference>
<feature type="region of interest" description="Disordered" evidence="5">
    <location>
        <begin position="602"/>
        <end position="645"/>
    </location>
</feature>
<dbReference type="PANTHER" id="PTHR31973:SF195">
    <property type="entry name" value="MUDR FAMILY TRANSPOSASE"/>
    <property type="match status" value="1"/>
</dbReference>
<feature type="compositionally biased region" description="Low complexity" evidence="5">
    <location>
        <begin position="622"/>
        <end position="631"/>
    </location>
</feature>
<feature type="compositionally biased region" description="Polar residues" evidence="5">
    <location>
        <begin position="692"/>
        <end position="705"/>
    </location>
</feature>
<evidence type="ECO:0000256" key="2">
    <source>
        <dbReference type="ARBA" id="ARBA00022771"/>
    </source>
</evidence>
<name>A0AAQ3WTQ1_PASNO</name>
<evidence type="ECO:0000256" key="3">
    <source>
        <dbReference type="ARBA" id="ARBA00022833"/>
    </source>
</evidence>
<dbReference type="PROSITE" id="PS50966">
    <property type="entry name" value="ZF_SWIM"/>
    <property type="match status" value="1"/>
</dbReference>
<evidence type="ECO:0000256" key="1">
    <source>
        <dbReference type="ARBA" id="ARBA00022723"/>
    </source>
</evidence>
<dbReference type="InterPro" id="IPR007527">
    <property type="entry name" value="Znf_SWIM"/>
</dbReference>
<keyword evidence="8" id="KW-1185">Reference proteome</keyword>
<evidence type="ECO:0000313" key="8">
    <source>
        <dbReference type="Proteomes" id="UP001341281"/>
    </source>
</evidence>
<dbReference type="EMBL" id="CP144749">
    <property type="protein sequence ID" value="WVZ73226.1"/>
    <property type="molecule type" value="Genomic_DNA"/>
</dbReference>
<evidence type="ECO:0000256" key="4">
    <source>
        <dbReference type="PROSITE-ProRule" id="PRU00325"/>
    </source>
</evidence>
<proteinExistence type="predicted"/>
<dbReference type="Pfam" id="PF03108">
    <property type="entry name" value="DBD_Tnp_Mut"/>
    <property type="match status" value="1"/>
</dbReference>
<dbReference type="Proteomes" id="UP001341281">
    <property type="component" value="Chromosome 05"/>
</dbReference>
<feature type="compositionally biased region" description="Basic and acidic residues" evidence="5">
    <location>
        <begin position="745"/>
        <end position="760"/>
    </location>
</feature>
<dbReference type="InterPro" id="IPR006564">
    <property type="entry name" value="Znf_PMZ"/>
</dbReference>
<dbReference type="InterPro" id="IPR018289">
    <property type="entry name" value="MULE_transposase_dom"/>
</dbReference>
<dbReference type="Pfam" id="PF10551">
    <property type="entry name" value="MULE"/>
    <property type="match status" value="1"/>
</dbReference>
<gene>
    <name evidence="7" type="ORF">U9M48_021561</name>
</gene>
<feature type="domain" description="SWIM-type" evidence="6">
    <location>
        <begin position="437"/>
        <end position="469"/>
    </location>
</feature>
<keyword evidence="3" id="KW-0862">Zinc</keyword>
<dbReference type="GO" id="GO:0008270">
    <property type="term" value="F:zinc ion binding"/>
    <property type="evidence" value="ECO:0007669"/>
    <property type="project" value="UniProtKB-KW"/>
</dbReference>
<organism evidence="7 8">
    <name type="scientific">Paspalum notatum var. saurae</name>
    <dbReference type="NCBI Taxonomy" id="547442"/>
    <lineage>
        <taxon>Eukaryota</taxon>
        <taxon>Viridiplantae</taxon>
        <taxon>Streptophyta</taxon>
        <taxon>Embryophyta</taxon>
        <taxon>Tracheophyta</taxon>
        <taxon>Spermatophyta</taxon>
        <taxon>Magnoliopsida</taxon>
        <taxon>Liliopsida</taxon>
        <taxon>Poales</taxon>
        <taxon>Poaceae</taxon>
        <taxon>PACMAD clade</taxon>
        <taxon>Panicoideae</taxon>
        <taxon>Andropogonodae</taxon>
        <taxon>Paspaleae</taxon>
        <taxon>Paspalinae</taxon>
        <taxon>Paspalum</taxon>
    </lineage>
</organism>
<reference evidence="7 8" key="1">
    <citation type="submission" date="2024-02" db="EMBL/GenBank/DDBJ databases">
        <title>High-quality chromosome-scale genome assembly of Pensacola bahiagrass (Paspalum notatum Flugge var. saurae).</title>
        <authorList>
            <person name="Vega J.M."/>
            <person name="Podio M."/>
            <person name="Orjuela J."/>
            <person name="Siena L.A."/>
            <person name="Pessino S.C."/>
            <person name="Combes M.C."/>
            <person name="Mariac C."/>
            <person name="Albertini E."/>
            <person name="Pupilli F."/>
            <person name="Ortiz J.P.A."/>
            <person name="Leblanc O."/>
        </authorList>
    </citation>
    <scope>NUCLEOTIDE SEQUENCE [LARGE SCALE GENOMIC DNA]</scope>
    <source>
        <strain evidence="7">R1</strain>
        <tissue evidence="7">Leaf</tissue>
    </source>
</reference>
<protein>
    <recommendedName>
        <fullName evidence="6">SWIM-type domain-containing protein</fullName>
    </recommendedName>
</protein>
<dbReference type="PANTHER" id="PTHR31973">
    <property type="entry name" value="POLYPROTEIN, PUTATIVE-RELATED"/>
    <property type="match status" value="1"/>
</dbReference>
<dbReference type="AlphaFoldDB" id="A0AAQ3WTQ1"/>
<evidence type="ECO:0000313" key="7">
    <source>
        <dbReference type="EMBL" id="WVZ73226.1"/>
    </source>
</evidence>
<evidence type="ECO:0000256" key="5">
    <source>
        <dbReference type="SAM" id="MobiDB-lite"/>
    </source>
</evidence>
<dbReference type="SMART" id="SM00575">
    <property type="entry name" value="ZnF_PMZ"/>
    <property type="match status" value="1"/>
</dbReference>